<proteinExistence type="predicted"/>
<gene>
    <name evidence="3" type="ORF">VP01_1697g1</name>
</gene>
<dbReference type="InterPro" id="IPR043502">
    <property type="entry name" value="DNA/RNA_pol_sf"/>
</dbReference>
<comment type="caution">
    <text evidence="3">The sequence shown here is derived from an EMBL/GenBank/DDBJ whole genome shotgun (WGS) entry which is preliminary data.</text>
</comment>
<dbReference type="PANTHER" id="PTHR11439:SF467">
    <property type="entry name" value="INTEGRASE CATALYTIC DOMAIN-CONTAINING PROTEIN"/>
    <property type="match status" value="1"/>
</dbReference>
<dbReference type="Proteomes" id="UP000037035">
    <property type="component" value="Unassembled WGS sequence"/>
</dbReference>
<protein>
    <recommendedName>
        <fullName evidence="2">Reverse transcriptase Ty1/copia-type domain-containing protein</fullName>
    </recommendedName>
</protein>
<sequence>MTQKSVKNTGVISIPLYFFYPIGNPVSFLNEPKKPGSKLYPKGSKGRLIGYNEELLSYRILAKDGRLVDTKSVQFLEFSPEEKSFDLDDDEEFEIIHENSPPENPIEVNKEPAENLESKNVELKEESDNDINVDLNDGTSHNSDDSDDEISNLLVPTPSNCVLQERTSRIRPEKYSYLTGDPTSFKNAIELYGMICLKYLTPIPGLHGFFEQNQPPYQLLKRKKPDYVSKDSCNFLAKAPFFKLKNSLYGLKQAPANWFNTLTTWLKSINFAQSSSDPCLFSHKDGDSFVFFHVDDLIVAGKVDVFEDLFLLRFPNSSAQDPDTLLGMELHQNLDSITLLQTKLIRKGLLLLGMQECKPVLTPLSPGIKLLAPTKEEKKEFSKLNINYRSHTGLLNFLSCRTRPDLAPAVSMLSGFNNNPGIKQWQQILHCWRYLKGTMDLKLTLQPDSSGTICFWKSCPIAWNSKKQKNIALSSTEAYLKALSDGFQENQWILYLIEELWKEKLNPSEFNIDNSRLLKKIKNFGSNSKTKHLDIKMKWLRELKNSNQINVKLISSEKMVADALTKASNRDSLRRLQHWCFLVLVSLS</sequence>
<name>A0A0L6VFT7_9BASI</name>
<dbReference type="OrthoDB" id="414945at2759"/>
<feature type="region of interest" description="Disordered" evidence="1">
    <location>
        <begin position="121"/>
        <end position="154"/>
    </location>
</feature>
<dbReference type="AlphaFoldDB" id="A0A0L6VFT7"/>
<organism evidence="3 4">
    <name type="scientific">Puccinia sorghi</name>
    <dbReference type="NCBI Taxonomy" id="27349"/>
    <lineage>
        <taxon>Eukaryota</taxon>
        <taxon>Fungi</taxon>
        <taxon>Dikarya</taxon>
        <taxon>Basidiomycota</taxon>
        <taxon>Pucciniomycotina</taxon>
        <taxon>Pucciniomycetes</taxon>
        <taxon>Pucciniales</taxon>
        <taxon>Pucciniaceae</taxon>
        <taxon>Puccinia</taxon>
    </lineage>
</organism>
<accession>A0A0L6VFT7</accession>
<dbReference type="Pfam" id="PF07727">
    <property type="entry name" value="RVT_2"/>
    <property type="match status" value="1"/>
</dbReference>
<evidence type="ECO:0000313" key="4">
    <source>
        <dbReference type="Proteomes" id="UP000037035"/>
    </source>
</evidence>
<evidence type="ECO:0000259" key="2">
    <source>
        <dbReference type="Pfam" id="PF07727"/>
    </source>
</evidence>
<dbReference type="EMBL" id="LAVV01006500">
    <property type="protein sequence ID" value="KNZ59599.1"/>
    <property type="molecule type" value="Genomic_DNA"/>
</dbReference>
<reference evidence="3 4" key="1">
    <citation type="submission" date="2015-08" db="EMBL/GenBank/DDBJ databases">
        <title>Next Generation Sequencing and Analysis of the Genome of Puccinia sorghi L Schw, the Causal Agent of Maize Common Rust.</title>
        <authorList>
            <person name="Rochi L."/>
            <person name="Burguener G."/>
            <person name="Darino M."/>
            <person name="Turjanski A."/>
            <person name="Kreff E."/>
            <person name="Dieguez M.J."/>
            <person name="Sacco F."/>
        </authorList>
    </citation>
    <scope>NUCLEOTIDE SEQUENCE [LARGE SCALE GENOMIC DNA]</scope>
    <source>
        <strain evidence="3 4">RO10H11247</strain>
    </source>
</reference>
<feature type="domain" description="Reverse transcriptase Ty1/copia-type" evidence="2">
    <location>
        <begin position="241"/>
        <end position="364"/>
    </location>
</feature>
<keyword evidence="4" id="KW-1185">Reference proteome</keyword>
<dbReference type="InterPro" id="IPR013103">
    <property type="entry name" value="RVT_2"/>
</dbReference>
<evidence type="ECO:0000313" key="3">
    <source>
        <dbReference type="EMBL" id="KNZ59599.1"/>
    </source>
</evidence>
<dbReference type="SUPFAM" id="SSF56672">
    <property type="entry name" value="DNA/RNA polymerases"/>
    <property type="match status" value="1"/>
</dbReference>
<dbReference type="STRING" id="27349.A0A0L6VFT7"/>
<dbReference type="PANTHER" id="PTHR11439">
    <property type="entry name" value="GAG-POL-RELATED RETROTRANSPOSON"/>
    <property type="match status" value="1"/>
</dbReference>
<evidence type="ECO:0000256" key="1">
    <source>
        <dbReference type="SAM" id="MobiDB-lite"/>
    </source>
</evidence>
<dbReference type="VEuPathDB" id="FungiDB:VP01_1697g1"/>
<dbReference type="CDD" id="cd09272">
    <property type="entry name" value="RNase_HI_RT_Ty1"/>
    <property type="match status" value="1"/>
</dbReference>